<dbReference type="KEGG" id="ssyi:EKG83_03195"/>
<dbReference type="SUPFAM" id="SSF55729">
    <property type="entry name" value="Acyl-CoA N-acyltransferases (Nat)"/>
    <property type="match status" value="1"/>
</dbReference>
<evidence type="ECO:0000313" key="3">
    <source>
        <dbReference type="Proteomes" id="UP000325787"/>
    </source>
</evidence>
<dbReference type="SUPFAM" id="SSF55718">
    <property type="entry name" value="SCP-like"/>
    <property type="match status" value="1"/>
</dbReference>
<dbReference type="InterPro" id="IPR000182">
    <property type="entry name" value="GNAT_dom"/>
</dbReference>
<keyword evidence="2" id="KW-0808">Transferase</keyword>
<sequence length="375" mass="39718">MRIRELTGDDVGEVDRLRRVAFGRSDPGPPRPGRRCLVAELGGRVAGVLTIGEYHQFWGGATVPMGGVGGVAVDPHARGRGVAGALLDAALRDMRERGRALSVLYAAVPALYRSRGWERAGVFEYLDLPPDRLPAAGRPASRPAVAGDLPALHACYVDLASTVNGMLDRSAPAVEVGDVLDLDVVSVVPGHDGEVRGYLTATRRPDGLRVLDLVGRDAATQLGLLREVRSRSGPLDRVSLRVVDPAVTGLLTDQAIEFTVAASAWLLRVVDLPAAVAARGWPAAGGLTAAVDLEVVDGHAPWHAGRRRLVVEDGRVRVEPGGSGEVRLHARALGPWFSGMQDSHALRRAGLLDGDGRLLDRLVGAPGVPRLADFF</sequence>
<evidence type="ECO:0000313" key="2">
    <source>
        <dbReference type="EMBL" id="QFZ16606.1"/>
    </source>
</evidence>
<reference evidence="3" key="1">
    <citation type="journal article" date="2021" name="Curr. Microbiol.">
        <title>Complete genome of nocamycin-producing strain Saccharothrix syringae NRRL B-16468 reveals the biosynthetic potential for secondary metabolites.</title>
        <authorList>
            <person name="Mo X."/>
            <person name="Yang S."/>
        </authorList>
    </citation>
    <scope>NUCLEOTIDE SEQUENCE [LARGE SCALE GENOMIC DNA]</scope>
    <source>
        <strain evidence="3">ATCC 51364 / DSM 43886 / JCM 6844 / KCTC 9398 / NBRC 14523 / NRRL B-16468 / INA 2240</strain>
    </source>
</reference>
<accession>A0A5Q0GRA4</accession>
<dbReference type="OrthoDB" id="3498897at2"/>
<feature type="domain" description="N-acetyltransferase" evidence="1">
    <location>
        <begin position="1"/>
        <end position="136"/>
    </location>
</feature>
<dbReference type="Pfam" id="PF13530">
    <property type="entry name" value="SCP2_2"/>
    <property type="match status" value="1"/>
</dbReference>
<dbReference type="PANTHER" id="PTHR37817:SF1">
    <property type="entry name" value="N-ACETYLTRANSFERASE EIS"/>
    <property type="match status" value="1"/>
</dbReference>
<dbReference type="Pfam" id="PF13527">
    <property type="entry name" value="Acetyltransf_9"/>
    <property type="match status" value="1"/>
</dbReference>
<proteinExistence type="predicted"/>
<dbReference type="PROSITE" id="PS51186">
    <property type="entry name" value="GNAT"/>
    <property type="match status" value="1"/>
</dbReference>
<dbReference type="InterPro" id="IPR036527">
    <property type="entry name" value="SCP2_sterol-bd_dom_sf"/>
</dbReference>
<gene>
    <name evidence="2" type="ORF">EKG83_03195</name>
</gene>
<dbReference type="AlphaFoldDB" id="A0A5Q0GRA4"/>
<dbReference type="PANTHER" id="PTHR37817">
    <property type="entry name" value="N-ACETYLTRANSFERASE EIS"/>
    <property type="match status" value="1"/>
</dbReference>
<dbReference type="EMBL" id="CP034550">
    <property type="protein sequence ID" value="QFZ16606.1"/>
    <property type="molecule type" value="Genomic_DNA"/>
</dbReference>
<dbReference type="GO" id="GO:0030649">
    <property type="term" value="P:aminoglycoside antibiotic catabolic process"/>
    <property type="evidence" value="ECO:0007669"/>
    <property type="project" value="TreeGrafter"/>
</dbReference>
<dbReference type="Gene3D" id="3.30.1050.10">
    <property type="entry name" value="SCP2 sterol-binding domain"/>
    <property type="match status" value="1"/>
</dbReference>
<dbReference type="InterPro" id="IPR016181">
    <property type="entry name" value="Acyl_CoA_acyltransferase"/>
</dbReference>
<protein>
    <submittedName>
        <fullName evidence="2">GNAT family N-acetyltransferase</fullName>
    </submittedName>
</protein>
<dbReference type="RefSeq" id="WP_033429919.1">
    <property type="nucleotide sequence ID" value="NZ_CP034550.1"/>
</dbReference>
<dbReference type="Gene3D" id="3.40.630.30">
    <property type="match status" value="2"/>
</dbReference>
<dbReference type="Proteomes" id="UP000325787">
    <property type="component" value="Chromosome"/>
</dbReference>
<keyword evidence="3" id="KW-1185">Reference proteome</keyword>
<dbReference type="CDD" id="cd04301">
    <property type="entry name" value="NAT_SF"/>
    <property type="match status" value="1"/>
</dbReference>
<dbReference type="GO" id="GO:0034069">
    <property type="term" value="F:aminoglycoside N-acetyltransferase activity"/>
    <property type="evidence" value="ECO:0007669"/>
    <property type="project" value="TreeGrafter"/>
</dbReference>
<organism evidence="2 3">
    <name type="scientific">Saccharothrix syringae</name>
    <name type="common">Nocardiopsis syringae</name>
    <dbReference type="NCBI Taxonomy" id="103733"/>
    <lineage>
        <taxon>Bacteria</taxon>
        <taxon>Bacillati</taxon>
        <taxon>Actinomycetota</taxon>
        <taxon>Actinomycetes</taxon>
        <taxon>Pseudonocardiales</taxon>
        <taxon>Pseudonocardiaceae</taxon>
        <taxon>Saccharothrix</taxon>
    </lineage>
</organism>
<dbReference type="InterPro" id="IPR025559">
    <property type="entry name" value="Eis_dom"/>
</dbReference>
<evidence type="ECO:0000259" key="1">
    <source>
        <dbReference type="PROSITE" id="PS51186"/>
    </source>
</evidence>
<dbReference type="InterPro" id="IPR051554">
    <property type="entry name" value="Acetyltransferase_Eis"/>
</dbReference>
<name>A0A5Q0GRA4_SACSY</name>